<proteinExistence type="predicted"/>
<dbReference type="Gene3D" id="3.10.620.30">
    <property type="match status" value="1"/>
</dbReference>
<feature type="transmembrane region" description="Helical" evidence="1">
    <location>
        <begin position="166"/>
        <end position="185"/>
    </location>
</feature>
<keyword evidence="1" id="KW-0472">Membrane</keyword>
<dbReference type="InterPro" id="IPR052901">
    <property type="entry name" value="Bact_TGase-like"/>
</dbReference>
<keyword evidence="1" id="KW-1133">Transmembrane helix</keyword>
<dbReference type="SMART" id="SM00460">
    <property type="entry name" value="TGc"/>
    <property type="match status" value="1"/>
</dbReference>
<feature type="transmembrane region" description="Helical" evidence="1">
    <location>
        <begin position="135"/>
        <end position="154"/>
    </location>
</feature>
<feature type="transmembrane region" description="Helical" evidence="1">
    <location>
        <begin position="65"/>
        <end position="82"/>
    </location>
</feature>
<dbReference type="InterPro" id="IPR025403">
    <property type="entry name" value="TgpA-like_C"/>
</dbReference>
<dbReference type="EMBL" id="CP064781">
    <property type="protein sequence ID" value="QRJ62171.1"/>
    <property type="molecule type" value="Genomic_DNA"/>
</dbReference>
<evidence type="ECO:0000256" key="1">
    <source>
        <dbReference type="SAM" id="Phobius"/>
    </source>
</evidence>
<dbReference type="PANTHER" id="PTHR42736:SF1">
    <property type="entry name" value="PROTEIN-GLUTAMINE GAMMA-GLUTAMYLTRANSFERASE"/>
    <property type="match status" value="1"/>
</dbReference>
<protein>
    <submittedName>
        <fullName evidence="3">DUF3488 domain-containing transglutaminase family protein</fullName>
    </submittedName>
</protein>
<sequence>MKRKRPPRPVEPLERACVPWLLACALATGAPHVGHLPSWLGLLAGAAIGLRAWLWQRERPLPPRWALALVVAAASAGVYFQYRTLFGRDPGVALLVLFVALKPLEMHGRRDAIVVVMLGFFLLLTHYFYSQSIPTGLWLLAAATLQTATLLRIFGGRQPLPEIVRYAGVLLLQATPFMLVLFLLFPRITGPLWGLPQDAHAGSSGLPETIAPGTISNLVLNGNIAFRVRFAGPPPDNARLYWRGPVMDEFDGLRWRPAQLGRLEAATIEHRGGTIAYETTLEPHNQRWLLALDAPRTIPEQAFISGRLQAIAFEPVRLRSRFAFTSSLDYRASPAAETRALLAAALRLPTAGNPRARALAAEWKARHASVQAIVAEALLMFGREQFGYTLQPPLLGDDPVDQFLFETKRGFCEHYASAFVFLMRAAGIPARVVAGYQGGELNPVDGYLVVRQSDAHAWAEVWQEGVGWQRVDPTAATAPSRIERGIASALPESDALPMMARLDIGWLRQLRYRWDAINNAWNQWVLGYNPERQREMLSRLGLDDIDWRGMTALLAVLCAAALLVVTLWTLAQRPRLDPAQRAWLRFCARLARLGVPRHAWEGPLDYAARVAAARPEFGKAARSAAAAYAATRYGGEDDDAVGRLRAATRKLPYRWRPA</sequence>
<dbReference type="InterPro" id="IPR021878">
    <property type="entry name" value="TgpA_N"/>
</dbReference>
<dbReference type="SUPFAM" id="SSF54001">
    <property type="entry name" value="Cysteine proteinases"/>
    <property type="match status" value="1"/>
</dbReference>
<dbReference type="Pfam" id="PF01841">
    <property type="entry name" value="Transglut_core"/>
    <property type="match status" value="1"/>
</dbReference>
<evidence type="ECO:0000259" key="2">
    <source>
        <dbReference type="SMART" id="SM00460"/>
    </source>
</evidence>
<feature type="transmembrane region" description="Helical" evidence="1">
    <location>
        <begin position="111"/>
        <end position="129"/>
    </location>
</feature>
<evidence type="ECO:0000313" key="4">
    <source>
        <dbReference type="Proteomes" id="UP000663444"/>
    </source>
</evidence>
<reference evidence="3" key="1">
    <citation type="submission" date="2020-11" db="EMBL/GenBank/DDBJ databases">
        <title>Azospira restricta DSM 18626 genome sequence.</title>
        <authorList>
            <person name="Moe W.M."/>
        </authorList>
    </citation>
    <scope>NUCLEOTIDE SEQUENCE</scope>
    <source>
        <strain evidence="3">DSM 18626</strain>
    </source>
</reference>
<gene>
    <name evidence="3" type="ORF">IWH25_10185</name>
</gene>
<name>A0A974SLE3_9RHOO</name>
<organism evidence="3 4">
    <name type="scientific">Azospira restricta</name>
    <dbReference type="NCBI Taxonomy" id="404405"/>
    <lineage>
        <taxon>Bacteria</taxon>
        <taxon>Pseudomonadati</taxon>
        <taxon>Pseudomonadota</taxon>
        <taxon>Betaproteobacteria</taxon>
        <taxon>Rhodocyclales</taxon>
        <taxon>Rhodocyclaceae</taxon>
        <taxon>Azospira</taxon>
    </lineage>
</organism>
<evidence type="ECO:0000313" key="3">
    <source>
        <dbReference type="EMBL" id="QRJ62171.1"/>
    </source>
</evidence>
<dbReference type="Pfam" id="PF13559">
    <property type="entry name" value="DUF4129"/>
    <property type="match status" value="1"/>
</dbReference>
<keyword evidence="4" id="KW-1185">Reference proteome</keyword>
<dbReference type="KEGG" id="ares:IWH25_10185"/>
<keyword evidence="1" id="KW-0812">Transmembrane</keyword>
<dbReference type="RefSeq" id="WP_203385699.1">
    <property type="nucleotide sequence ID" value="NZ_CP064781.1"/>
</dbReference>
<accession>A0A974SLE3</accession>
<dbReference type="AlphaFoldDB" id="A0A974SLE3"/>
<dbReference type="InterPro" id="IPR038765">
    <property type="entry name" value="Papain-like_cys_pep_sf"/>
</dbReference>
<feature type="transmembrane region" description="Helical" evidence="1">
    <location>
        <begin position="547"/>
        <end position="571"/>
    </location>
</feature>
<dbReference type="Proteomes" id="UP000663444">
    <property type="component" value="Chromosome"/>
</dbReference>
<dbReference type="PANTHER" id="PTHR42736">
    <property type="entry name" value="PROTEIN-GLUTAMINE GAMMA-GLUTAMYLTRANSFERASE"/>
    <property type="match status" value="1"/>
</dbReference>
<dbReference type="Pfam" id="PF11992">
    <property type="entry name" value="TgpA_N"/>
    <property type="match status" value="1"/>
</dbReference>
<feature type="domain" description="Transglutaminase-like" evidence="2">
    <location>
        <begin position="404"/>
        <end position="475"/>
    </location>
</feature>
<feature type="transmembrane region" description="Helical" evidence="1">
    <location>
        <begin position="39"/>
        <end position="56"/>
    </location>
</feature>
<dbReference type="InterPro" id="IPR002931">
    <property type="entry name" value="Transglutaminase-like"/>
</dbReference>